<dbReference type="WBParaSite" id="BXY_0898800.1">
    <property type="protein sequence ID" value="BXY_0898800.1"/>
    <property type="gene ID" value="BXY_0898800"/>
</dbReference>
<protein>
    <submittedName>
        <fullName evidence="5">Transmembrane protein 119</fullName>
    </submittedName>
</protein>
<organism evidence="4 5">
    <name type="scientific">Bursaphelenchus xylophilus</name>
    <name type="common">Pinewood nematode worm</name>
    <name type="synonym">Aphelenchoides xylophilus</name>
    <dbReference type="NCBI Taxonomy" id="6326"/>
    <lineage>
        <taxon>Eukaryota</taxon>
        <taxon>Metazoa</taxon>
        <taxon>Ecdysozoa</taxon>
        <taxon>Nematoda</taxon>
        <taxon>Chromadorea</taxon>
        <taxon>Rhabditida</taxon>
        <taxon>Tylenchina</taxon>
        <taxon>Tylenchomorpha</taxon>
        <taxon>Aphelenchoidea</taxon>
        <taxon>Aphelenchoididae</taxon>
        <taxon>Bursaphelenchus</taxon>
    </lineage>
</organism>
<proteinExistence type="predicted"/>
<evidence type="ECO:0000256" key="3">
    <source>
        <dbReference type="SAM" id="SignalP"/>
    </source>
</evidence>
<name>A0A1I7S7J7_BURXY</name>
<dbReference type="Proteomes" id="UP000095284">
    <property type="component" value="Unplaced"/>
</dbReference>
<feature type="signal peptide" evidence="3">
    <location>
        <begin position="1"/>
        <end position="23"/>
    </location>
</feature>
<dbReference type="AlphaFoldDB" id="A0A1I7S7J7"/>
<evidence type="ECO:0000256" key="1">
    <source>
        <dbReference type="SAM" id="MobiDB-lite"/>
    </source>
</evidence>
<sequence length="180" mass="20405">MDSHRIWWLFLWLCPFFLRFGHSISEFEVDPEILCGEGCKAIENGDFNEFWCVYKARSSKDFVYAGICNYILLFVLIAMGVLSVALPVAVKLFFCIRNCRRLRGAYKQPQAISPVTPRVYRPEPSKVQVVEAKEGDKQSDKQYESVQGTASGVTEQQQQVTNLDSVPLAGPTGTEKKEEK</sequence>
<evidence type="ECO:0000313" key="5">
    <source>
        <dbReference type="WBParaSite" id="BXY_0898800.1"/>
    </source>
</evidence>
<evidence type="ECO:0000256" key="2">
    <source>
        <dbReference type="SAM" id="Phobius"/>
    </source>
</evidence>
<accession>A0A1I7S7J7</accession>
<keyword evidence="2" id="KW-1133">Transmembrane helix</keyword>
<keyword evidence="3" id="KW-0732">Signal</keyword>
<feature type="region of interest" description="Disordered" evidence="1">
    <location>
        <begin position="131"/>
        <end position="180"/>
    </location>
</feature>
<feature type="compositionally biased region" description="Basic and acidic residues" evidence="1">
    <location>
        <begin position="131"/>
        <end position="143"/>
    </location>
</feature>
<keyword evidence="2" id="KW-0812">Transmembrane</keyword>
<reference evidence="5" key="1">
    <citation type="submission" date="2016-11" db="UniProtKB">
        <authorList>
            <consortium name="WormBaseParasite"/>
        </authorList>
    </citation>
    <scope>IDENTIFICATION</scope>
</reference>
<feature type="chain" id="PRO_5009305584" evidence="3">
    <location>
        <begin position="24"/>
        <end position="180"/>
    </location>
</feature>
<feature type="transmembrane region" description="Helical" evidence="2">
    <location>
        <begin position="70"/>
        <end position="94"/>
    </location>
</feature>
<feature type="compositionally biased region" description="Polar residues" evidence="1">
    <location>
        <begin position="144"/>
        <end position="164"/>
    </location>
</feature>
<evidence type="ECO:0000313" key="4">
    <source>
        <dbReference type="Proteomes" id="UP000095284"/>
    </source>
</evidence>
<keyword evidence="2" id="KW-0472">Membrane</keyword>